<evidence type="ECO:0000313" key="2">
    <source>
        <dbReference type="Proteomes" id="UP000488299"/>
    </source>
</evidence>
<reference evidence="1 2" key="1">
    <citation type="submission" date="2019-10" db="EMBL/GenBank/DDBJ databases">
        <title>Rudanella paleaurantiibacter sp. nov., isolated from sludge.</title>
        <authorList>
            <person name="Xu S.Q."/>
        </authorList>
    </citation>
    <scope>NUCLEOTIDE SEQUENCE [LARGE SCALE GENOMIC DNA]</scope>
    <source>
        <strain evidence="1 2">HX-22-17</strain>
    </source>
</reference>
<protein>
    <submittedName>
        <fullName evidence="1">DUF4403 family protein</fullName>
    </submittedName>
</protein>
<comment type="caution">
    <text evidence="1">The sequence shown here is derived from an EMBL/GenBank/DDBJ whole genome shotgun (WGS) entry which is preliminary data.</text>
</comment>
<dbReference type="InterPro" id="IPR025515">
    <property type="entry name" value="DUF4403"/>
</dbReference>
<dbReference type="EMBL" id="WELI01000005">
    <property type="protein sequence ID" value="KAB7730518.1"/>
    <property type="molecule type" value="Genomic_DNA"/>
</dbReference>
<proteinExistence type="predicted"/>
<sequence>MEVRNETYLSTVNVPVRIALRDVEQQINKQVNGLIFESNTFDTPAPDGSDPIHLKVWKRAPIGVSAAGGADSLFRFVVPLKIWAKAGKRILGFMQSADTEFEITLKFATRFSIDPNWAVNTQTTAEGYEWGTKPSVRLGGFAIPITGLVSRIIDRNLGTITKSLDAEVRKQIDLRTPVLEAWNTVRTPYLLSDQYKTWLQVVPRRVLITPLRFEGNVIRTQIGLEGYTLTSVGNKPAVKPAVSLPDLVVVPTIKDDFQVGILNEATYEEAAKLAGQTFVGKRFDFQEGRYHVTIEDIDLYGQNDNLIIKAGLSGSVTGNIYLKGRPYYDPETKTVALKDLQYDLETSSWLQRTASWLLKGTLARMLEKQFTIPVGDQITEIQRSVQTQLKNNQLAKGVVLNGQIDEIWPDGVYLTPTAILAVVFAKGKVDVKVEGLQ</sequence>
<accession>A0A7J5TZD3</accession>
<evidence type="ECO:0000313" key="1">
    <source>
        <dbReference type="EMBL" id="KAB7730518.1"/>
    </source>
</evidence>
<gene>
    <name evidence="1" type="ORF">F5984_14405</name>
</gene>
<organism evidence="1 2">
    <name type="scientific">Rudanella paleaurantiibacter</name>
    <dbReference type="NCBI Taxonomy" id="2614655"/>
    <lineage>
        <taxon>Bacteria</taxon>
        <taxon>Pseudomonadati</taxon>
        <taxon>Bacteroidota</taxon>
        <taxon>Cytophagia</taxon>
        <taxon>Cytophagales</taxon>
        <taxon>Cytophagaceae</taxon>
        <taxon>Rudanella</taxon>
    </lineage>
</organism>
<dbReference type="AlphaFoldDB" id="A0A7J5TZD3"/>
<dbReference type="Pfam" id="PF14356">
    <property type="entry name" value="DUF4403"/>
    <property type="match status" value="1"/>
</dbReference>
<keyword evidence="2" id="KW-1185">Reference proteome</keyword>
<name>A0A7J5TZD3_9BACT</name>
<dbReference type="Proteomes" id="UP000488299">
    <property type="component" value="Unassembled WGS sequence"/>
</dbReference>